<proteinExistence type="predicted"/>
<dbReference type="PANTHER" id="PTHR43303">
    <property type="entry name" value="NADPH DEHYDROGENASE C23G7.10C-RELATED"/>
    <property type="match status" value="1"/>
</dbReference>
<dbReference type="GO" id="GO:0010181">
    <property type="term" value="F:FMN binding"/>
    <property type="evidence" value="ECO:0007669"/>
    <property type="project" value="InterPro"/>
</dbReference>
<evidence type="ECO:0000256" key="1">
    <source>
        <dbReference type="ARBA" id="ARBA00001917"/>
    </source>
</evidence>
<dbReference type="EMBL" id="CDQK01000002">
    <property type="protein sequence ID" value="CEP21344.1"/>
    <property type="molecule type" value="Genomic_DNA"/>
</dbReference>
<dbReference type="Pfam" id="PF00724">
    <property type="entry name" value="Oxidored_FMN"/>
    <property type="match status" value="1"/>
</dbReference>
<dbReference type="AlphaFoldDB" id="A0A0H5CB85"/>
<evidence type="ECO:0000256" key="3">
    <source>
        <dbReference type="ARBA" id="ARBA00022643"/>
    </source>
</evidence>
<evidence type="ECO:0000256" key="4">
    <source>
        <dbReference type="ARBA" id="ARBA00022857"/>
    </source>
</evidence>
<dbReference type="InterPro" id="IPR013785">
    <property type="entry name" value="Aldolase_TIM"/>
</dbReference>
<dbReference type="Proteomes" id="UP000038830">
    <property type="component" value="Unassembled WGS sequence"/>
</dbReference>
<evidence type="ECO:0000313" key="8">
    <source>
        <dbReference type="Proteomes" id="UP000038830"/>
    </source>
</evidence>
<dbReference type="PANTHER" id="PTHR43303:SF4">
    <property type="entry name" value="NADPH DEHYDROGENASE C23G7.10C-RELATED"/>
    <property type="match status" value="1"/>
</dbReference>
<name>A0A0H5CB85_CYBJN</name>
<evidence type="ECO:0000256" key="5">
    <source>
        <dbReference type="ARBA" id="ARBA00023002"/>
    </source>
</evidence>
<evidence type="ECO:0000256" key="2">
    <source>
        <dbReference type="ARBA" id="ARBA00022630"/>
    </source>
</evidence>
<organism evidence="7 8">
    <name type="scientific">Cyberlindnera jadinii (strain ATCC 18201 / CBS 1600 / BCRC 20928 / JCM 3617 / NBRC 0987 / NRRL Y-1542)</name>
    <name type="common">Torula yeast</name>
    <name type="synonym">Candida utilis</name>
    <dbReference type="NCBI Taxonomy" id="983966"/>
    <lineage>
        <taxon>Eukaryota</taxon>
        <taxon>Fungi</taxon>
        <taxon>Dikarya</taxon>
        <taxon>Ascomycota</taxon>
        <taxon>Saccharomycotina</taxon>
        <taxon>Saccharomycetes</taxon>
        <taxon>Phaffomycetales</taxon>
        <taxon>Phaffomycetaceae</taxon>
        <taxon>Cyberlindnera</taxon>
    </lineage>
</organism>
<gene>
    <name evidence="7" type="ORF">BN1211_1417</name>
</gene>
<comment type="cofactor">
    <cofactor evidence="1">
        <name>FMN</name>
        <dbReference type="ChEBI" id="CHEBI:58210"/>
    </cofactor>
</comment>
<dbReference type="GO" id="GO:0003959">
    <property type="term" value="F:NADPH dehydrogenase activity"/>
    <property type="evidence" value="ECO:0007669"/>
    <property type="project" value="InterPro"/>
</dbReference>
<keyword evidence="5" id="KW-0560">Oxidoreductase</keyword>
<dbReference type="Gene3D" id="3.20.20.70">
    <property type="entry name" value="Aldolase class I"/>
    <property type="match status" value="1"/>
</dbReference>
<reference evidence="8" key="1">
    <citation type="journal article" date="2015" name="J. Biotechnol.">
        <title>The structure of the Cyberlindnera jadinii genome and its relation to Candida utilis analyzed by the occurrence of single nucleotide polymorphisms.</title>
        <authorList>
            <person name="Rupp O."/>
            <person name="Brinkrolf K."/>
            <person name="Buerth C."/>
            <person name="Kunigo M."/>
            <person name="Schneider J."/>
            <person name="Jaenicke S."/>
            <person name="Goesmann A."/>
            <person name="Puehler A."/>
            <person name="Jaeger K.-E."/>
            <person name="Ernst J.F."/>
        </authorList>
    </citation>
    <scope>NUCLEOTIDE SEQUENCE [LARGE SCALE GENOMIC DNA]</scope>
    <source>
        <strain evidence="8">ATCC 18201 / CBS 1600 / BCRC 20928 / JCM 3617 / NBRC 0987 / NRRL Y-1542</strain>
    </source>
</reference>
<evidence type="ECO:0000313" key="7">
    <source>
        <dbReference type="EMBL" id="CEP21344.1"/>
    </source>
</evidence>
<keyword evidence="3" id="KW-0288">FMN</keyword>
<dbReference type="SUPFAM" id="SSF51395">
    <property type="entry name" value="FMN-linked oxidoreductases"/>
    <property type="match status" value="1"/>
</dbReference>
<accession>A0A0H5CB85</accession>
<dbReference type="InterPro" id="IPR044152">
    <property type="entry name" value="YqjM-like"/>
</dbReference>
<protein>
    <recommendedName>
        <fullName evidence="6">NADH:flavin oxidoreductase/NADH oxidase N-terminal domain-containing protein</fullName>
    </recommendedName>
</protein>
<evidence type="ECO:0000259" key="6">
    <source>
        <dbReference type="Pfam" id="PF00724"/>
    </source>
</evidence>
<feature type="domain" description="NADH:flavin oxidoreductase/NADH oxidase N-terminal" evidence="6">
    <location>
        <begin position="44"/>
        <end position="391"/>
    </location>
</feature>
<dbReference type="CDD" id="cd02932">
    <property type="entry name" value="OYE_YqiM_FMN"/>
    <property type="match status" value="1"/>
</dbReference>
<keyword evidence="2" id="KW-0285">Flavoprotein</keyword>
<dbReference type="GO" id="GO:0050661">
    <property type="term" value="F:NADP binding"/>
    <property type="evidence" value="ECO:0007669"/>
    <property type="project" value="InterPro"/>
</dbReference>
<keyword evidence="4" id="KW-0521">NADP</keyword>
<sequence length="428" mass="46460">MFTGYGTRAKASGEVDFFLPIAVHYPVGRPIGATSQGETLPKPQLFTPLKIKGTHFQNRLGVSPMCTYSAPSEGDSVGFATKFHEIHYGSFALRGAGLIIVEATAVRPEGRLSPEDLGIWSDEHARSLKPIVDFAHSQGTKIGIQLGHGGRKASGLPIPLHVSKGARKGEDQGWDTVGPSPISYDEEQFPAPHELSVDEIKEIVLSFKDAAKRAYDIAHFDFVEIHGAHGYLISEFLSGLSNTRTDAYGGLLENRARILLEIVDAVKDDEHPLFVRISASDLTDETKAWTLEQAGELALLLEDHGIDVLDVSDGGNYNKARRRPQGPASQAPLAKAIRNKLHSRGTQTPILVASVGGFHSGVVAEEKLQDKSADIILSGREFLINPGAAIRFGQELGVKISSAWPYEWSYEYPALTQDQVTPVPEAQV</sequence>
<dbReference type="InterPro" id="IPR001155">
    <property type="entry name" value="OxRdtase_FMN_N"/>
</dbReference>